<dbReference type="PANTHER" id="PTHR30244">
    <property type="entry name" value="TRANSAMINASE"/>
    <property type="match status" value="1"/>
</dbReference>
<evidence type="ECO:0000256" key="5">
    <source>
        <dbReference type="RuleBase" id="RU004508"/>
    </source>
</evidence>
<accession>A0A0G0UMF6</accession>
<dbReference type="Pfam" id="PF01041">
    <property type="entry name" value="DegT_DnrJ_EryC1"/>
    <property type="match status" value="1"/>
</dbReference>
<dbReference type="InterPro" id="IPR015424">
    <property type="entry name" value="PyrdxlP-dep_Trfase"/>
</dbReference>
<dbReference type="PIRSF" id="PIRSF000390">
    <property type="entry name" value="PLP_StrS"/>
    <property type="match status" value="1"/>
</dbReference>
<dbReference type="AlphaFoldDB" id="A0A0G0UMF6"/>
<dbReference type="InterPro" id="IPR000653">
    <property type="entry name" value="DegT/StrS_aminotransferase"/>
</dbReference>
<evidence type="ECO:0000256" key="1">
    <source>
        <dbReference type="ARBA" id="ARBA00022898"/>
    </source>
</evidence>
<dbReference type="InterPro" id="IPR015421">
    <property type="entry name" value="PyrdxlP-dep_Trfase_major"/>
</dbReference>
<dbReference type="Gene3D" id="3.90.1150.10">
    <property type="entry name" value="Aspartate Aminotransferase, domain 1"/>
    <property type="match status" value="1"/>
</dbReference>
<reference evidence="6 7" key="1">
    <citation type="journal article" date="2015" name="Nature">
        <title>rRNA introns, odd ribosomes, and small enigmatic genomes across a large radiation of phyla.</title>
        <authorList>
            <person name="Brown C.T."/>
            <person name="Hug L.A."/>
            <person name="Thomas B.C."/>
            <person name="Sharon I."/>
            <person name="Castelle C.J."/>
            <person name="Singh A."/>
            <person name="Wilkins M.J."/>
            <person name="Williams K.H."/>
            <person name="Banfield J.F."/>
        </authorList>
    </citation>
    <scope>NUCLEOTIDE SEQUENCE [LARGE SCALE GENOMIC DNA]</scope>
</reference>
<dbReference type="GO" id="GO:0008483">
    <property type="term" value="F:transaminase activity"/>
    <property type="evidence" value="ECO:0007669"/>
    <property type="project" value="TreeGrafter"/>
</dbReference>
<comment type="similarity">
    <text evidence="2 5">Belongs to the DegT/DnrJ/EryC1 family.</text>
</comment>
<gene>
    <name evidence="6" type="ORF">UU38_C0004G0058</name>
</gene>
<dbReference type="CDD" id="cd00616">
    <property type="entry name" value="AHBA_syn"/>
    <property type="match status" value="1"/>
</dbReference>
<sequence>MIPFLNFKDLNVSYKKKLMAAISEVIDSGRYILGPKVVEFEKEFSKYCLVKHTIGTGNGLDALNLIIRSYKELGVFKEGDEILVPANTYIASILSISENRLKPVPVEPDLLTYNIDVEKIEQNITKKAKAILVVHLYGQVGYSESMKRIAKKYNLKIIEDCAQAHGAVYKGKKVGSLGDAAGFSFYPSKNLGGLGDGGAVTTNDQKLADMVRLLRNYGSHKKYLNEYKGINSRLDELQATVLLVKLKYLDRENVIRRKIARSYISMIKNPLLILPSASYDLAHVWHLFVVRTAKRDEFQKYLLKKGIDTLIHYPIPPHKQRAYKEWNKMIFPISEKIHDTVISLPLNPTMTAREVSKVIAACNDYGK</sequence>
<evidence type="ECO:0000256" key="4">
    <source>
        <dbReference type="PIRSR" id="PIRSR000390-2"/>
    </source>
</evidence>
<evidence type="ECO:0000256" key="2">
    <source>
        <dbReference type="ARBA" id="ARBA00037999"/>
    </source>
</evidence>
<dbReference type="Proteomes" id="UP000033918">
    <property type="component" value="Unassembled WGS sequence"/>
</dbReference>
<feature type="modified residue" description="N6-(pyridoxal phosphate)lysine" evidence="4">
    <location>
        <position position="189"/>
    </location>
</feature>
<feature type="active site" description="Proton acceptor" evidence="3">
    <location>
        <position position="189"/>
    </location>
</feature>
<evidence type="ECO:0000313" key="7">
    <source>
        <dbReference type="Proteomes" id="UP000033918"/>
    </source>
</evidence>
<evidence type="ECO:0000256" key="3">
    <source>
        <dbReference type="PIRSR" id="PIRSR000390-1"/>
    </source>
</evidence>
<protein>
    <recommendedName>
        <fullName evidence="8">Glutamine-scyllo-inositol transaminase</fullName>
    </recommendedName>
</protein>
<evidence type="ECO:0000313" key="6">
    <source>
        <dbReference type="EMBL" id="KKR88696.1"/>
    </source>
</evidence>
<comment type="caution">
    <text evidence="6">The sequence shown here is derived from an EMBL/GenBank/DDBJ whole genome shotgun (WGS) entry which is preliminary data.</text>
</comment>
<dbReference type="Gene3D" id="3.40.640.10">
    <property type="entry name" value="Type I PLP-dependent aspartate aminotransferase-like (Major domain)"/>
    <property type="match status" value="1"/>
</dbReference>
<dbReference type="PATRIC" id="fig|1619006.3.peg.593"/>
<dbReference type="InterPro" id="IPR015422">
    <property type="entry name" value="PyrdxlP-dep_Trfase_small"/>
</dbReference>
<keyword evidence="1 4" id="KW-0663">Pyridoxal phosphate</keyword>
<evidence type="ECO:0008006" key="8">
    <source>
        <dbReference type="Google" id="ProtNLM"/>
    </source>
</evidence>
<dbReference type="EMBL" id="LCAK01000004">
    <property type="protein sequence ID" value="KKR88696.1"/>
    <property type="molecule type" value="Genomic_DNA"/>
</dbReference>
<name>A0A0G0UMF6_9BACT</name>
<dbReference type="PANTHER" id="PTHR30244:SF36">
    <property type="entry name" value="3-OXO-GLUCOSE-6-PHOSPHATE:GLUTAMATE AMINOTRANSFERASE"/>
    <property type="match status" value="1"/>
</dbReference>
<dbReference type="GO" id="GO:0030170">
    <property type="term" value="F:pyridoxal phosphate binding"/>
    <property type="evidence" value="ECO:0007669"/>
    <property type="project" value="TreeGrafter"/>
</dbReference>
<organism evidence="6 7">
    <name type="scientific">Candidatus Wolfebacteria bacterium GW2011_GWB1_41_12</name>
    <dbReference type="NCBI Taxonomy" id="1619006"/>
    <lineage>
        <taxon>Bacteria</taxon>
        <taxon>Candidatus Wolfeibacteriota</taxon>
    </lineage>
</organism>
<dbReference type="SUPFAM" id="SSF53383">
    <property type="entry name" value="PLP-dependent transferases"/>
    <property type="match status" value="1"/>
</dbReference>
<dbReference type="GO" id="GO:0000271">
    <property type="term" value="P:polysaccharide biosynthetic process"/>
    <property type="evidence" value="ECO:0007669"/>
    <property type="project" value="TreeGrafter"/>
</dbReference>
<proteinExistence type="inferred from homology"/>